<comment type="caution">
    <text evidence="1">The sequence shown here is derived from an EMBL/GenBank/DDBJ whole genome shotgun (WGS) entry which is preliminary data.</text>
</comment>
<gene>
    <name evidence="1" type="ORF">S12H4_35708</name>
</gene>
<sequence>MKRADELKILAMCYWRFDRGCPIVAMEYKYGDADVLAVTKDGVVIETEVKVSIRDLKRDGAKSKHWAMQRDTDFTRAHYFFFAVPEDLKEKAQAVIEDNFGYAGLLVVKPIDPNENPRYNVPVYVAKEAHQFGLKPKLTQKEMIDVAKHMSTSLCRMGVDLLMKGG</sequence>
<organism evidence="1">
    <name type="scientific">marine sediment metagenome</name>
    <dbReference type="NCBI Taxonomy" id="412755"/>
    <lineage>
        <taxon>unclassified sequences</taxon>
        <taxon>metagenomes</taxon>
        <taxon>ecological metagenomes</taxon>
    </lineage>
</organism>
<dbReference type="AlphaFoldDB" id="X1T5S8"/>
<protein>
    <submittedName>
        <fullName evidence="1">Uncharacterized protein</fullName>
    </submittedName>
</protein>
<accession>X1T5S8</accession>
<name>X1T5S8_9ZZZZ</name>
<reference evidence="1" key="1">
    <citation type="journal article" date="2014" name="Front. Microbiol.">
        <title>High frequency of phylogenetically diverse reductive dehalogenase-homologous genes in deep subseafloor sedimentary metagenomes.</title>
        <authorList>
            <person name="Kawai M."/>
            <person name="Futagami T."/>
            <person name="Toyoda A."/>
            <person name="Takaki Y."/>
            <person name="Nishi S."/>
            <person name="Hori S."/>
            <person name="Arai W."/>
            <person name="Tsubouchi T."/>
            <person name="Morono Y."/>
            <person name="Uchiyama I."/>
            <person name="Ito T."/>
            <person name="Fujiyama A."/>
            <person name="Inagaki F."/>
            <person name="Takami H."/>
        </authorList>
    </citation>
    <scope>NUCLEOTIDE SEQUENCE</scope>
    <source>
        <strain evidence="1">Expedition CK06-06</strain>
    </source>
</reference>
<dbReference type="EMBL" id="BARW01021228">
    <property type="protein sequence ID" value="GAJ00688.1"/>
    <property type="molecule type" value="Genomic_DNA"/>
</dbReference>
<evidence type="ECO:0000313" key="1">
    <source>
        <dbReference type="EMBL" id="GAJ00688.1"/>
    </source>
</evidence>
<proteinExistence type="predicted"/>